<dbReference type="GO" id="GO:0022857">
    <property type="term" value="F:transmembrane transporter activity"/>
    <property type="evidence" value="ECO:0007669"/>
    <property type="project" value="InterPro"/>
</dbReference>
<dbReference type="SUPFAM" id="SSF111369">
    <property type="entry name" value="HlyD-like secretion proteins"/>
    <property type="match status" value="1"/>
</dbReference>
<dbReference type="GO" id="GO:0030313">
    <property type="term" value="C:cell envelope"/>
    <property type="evidence" value="ECO:0007669"/>
    <property type="project" value="UniProtKB-SubCell"/>
</dbReference>
<feature type="coiled-coil region" evidence="3">
    <location>
        <begin position="94"/>
        <end position="131"/>
    </location>
</feature>
<dbReference type="Pfam" id="PF25876">
    <property type="entry name" value="HH_MFP_RND"/>
    <property type="match status" value="1"/>
</dbReference>
<dbReference type="Gene3D" id="1.10.287.470">
    <property type="entry name" value="Helix hairpin bin"/>
    <property type="match status" value="1"/>
</dbReference>
<feature type="signal peptide" evidence="4">
    <location>
        <begin position="1"/>
        <end position="23"/>
    </location>
</feature>
<keyword evidence="10" id="KW-1185">Reference proteome</keyword>
<evidence type="ECO:0000259" key="8">
    <source>
        <dbReference type="Pfam" id="PF25967"/>
    </source>
</evidence>
<dbReference type="Pfam" id="PF25917">
    <property type="entry name" value="BSH_RND"/>
    <property type="match status" value="1"/>
</dbReference>
<evidence type="ECO:0000259" key="6">
    <source>
        <dbReference type="Pfam" id="PF25917"/>
    </source>
</evidence>
<sequence length="360" mass="39137">MNKMIRSALLACGLAGFALTVAAAPAIPVRIATVEHAPHVNERQISGRVEAIHAVAVRARTEGTIVLRHFQDGQYVKKGDVLFTLDDAQPKAELALAQAELKSAQASLRQAQQLLNRYQQLKNNHSISRNDVDTVRMQRDVAAAAVDQAQARITARKITLGYTRITSPVTGRVGHSQFHVGSLVNPASGVLVDVVQLDPIRIAFSLDETAFFAKAGQYPDISALKQAWLAQVDIDGQREDGVLTSVDNRIDSRTASVALRAEFANPQHRLLPGGNVMIFFRPLAGQEKPMIPVSAVQQDAQGFYCWILTANNTVTMRRIIPGGQQGPRLAVTEGLHAGERVVTEGAQRLRDGAAVQWLNE</sequence>
<evidence type="ECO:0000256" key="4">
    <source>
        <dbReference type="SAM" id="SignalP"/>
    </source>
</evidence>
<evidence type="ECO:0000313" key="9">
    <source>
        <dbReference type="EMBL" id="TLV22673.1"/>
    </source>
</evidence>
<gene>
    <name evidence="9" type="ORF">FE839_03235</name>
</gene>
<dbReference type="PANTHER" id="PTHR30158">
    <property type="entry name" value="ACRA/E-RELATED COMPONENT OF DRUG EFFLUX TRANSPORTER"/>
    <property type="match status" value="1"/>
</dbReference>
<keyword evidence="3" id="KW-0175">Coiled coil</keyword>
<organism evidence="9 10">
    <name type="scientific">Klebsiella indica</name>
    <dbReference type="NCBI Taxonomy" id="2582917"/>
    <lineage>
        <taxon>Bacteria</taxon>
        <taxon>Pseudomonadati</taxon>
        <taxon>Pseudomonadota</taxon>
        <taxon>Gammaproteobacteria</taxon>
        <taxon>Enterobacterales</taxon>
        <taxon>Enterobacteriaceae</taxon>
        <taxon>Klebsiella/Raoultella group</taxon>
        <taxon>Klebsiella</taxon>
    </lineage>
</organism>
<evidence type="ECO:0000259" key="5">
    <source>
        <dbReference type="Pfam" id="PF25876"/>
    </source>
</evidence>
<dbReference type="Pfam" id="PF25967">
    <property type="entry name" value="RND-MFP_C"/>
    <property type="match status" value="1"/>
</dbReference>
<protein>
    <submittedName>
        <fullName evidence="9">Efflux RND transporter periplasmic adaptor subunit</fullName>
    </submittedName>
</protein>
<evidence type="ECO:0000256" key="1">
    <source>
        <dbReference type="ARBA" id="ARBA00004519"/>
    </source>
</evidence>
<dbReference type="EMBL" id="VCHQ01000004">
    <property type="protein sequence ID" value="TLV22673.1"/>
    <property type="molecule type" value="Genomic_DNA"/>
</dbReference>
<dbReference type="Proteomes" id="UP000307430">
    <property type="component" value="Unassembled WGS sequence"/>
</dbReference>
<feature type="chain" id="PRO_5024439560" evidence="4">
    <location>
        <begin position="24"/>
        <end position="360"/>
    </location>
</feature>
<comment type="caution">
    <text evidence="9">The sequence shown here is derived from an EMBL/GenBank/DDBJ whole genome shotgun (WGS) entry which is preliminary data.</text>
</comment>
<name>A0A5R9LMS5_9ENTR</name>
<dbReference type="Pfam" id="PF25944">
    <property type="entry name" value="Beta-barrel_RND"/>
    <property type="match status" value="1"/>
</dbReference>
<dbReference type="Gene3D" id="2.40.30.170">
    <property type="match status" value="1"/>
</dbReference>
<feature type="domain" description="Multidrug resistance protein MdtA-like alpha-helical hairpin" evidence="5">
    <location>
        <begin position="94"/>
        <end position="163"/>
    </location>
</feature>
<evidence type="ECO:0000259" key="7">
    <source>
        <dbReference type="Pfam" id="PF25944"/>
    </source>
</evidence>
<keyword evidence="4" id="KW-0732">Signal</keyword>
<comment type="similarity">
    <text evidence="2">Belongs to the membrane fusion protein (MFP) (TC 8.A.1) family.</text>
</comment>
<evidence type="ECO:0000256" key="3">
    <source>
        <dbReference type="SAM" id="Coils"/>
    </source>
</evidence>
<dbReference type="Gene3D" id="2.40.420.20">
    <property type="match status" value="1"/>
</dbReference>
<dbReference type="GO" id="GO:0005886">
    <property type="term" value="C:plasma membrane"/>
    <property type="evidence" value="ECO:0007669"/>
    <property type="project" value="TreeGrafter"/>
</dbReference>
<dbReference type="GO" id="GO:0046677">
    <property type="term" value="P:response to antibiotic"/>
    <property type="evidence" value="ECO:0007669"/>
    <property type="project" value="TreeGrafter"/>
</dbReference>
<comment type="subcellular location">
    <subcellularLocation>
        <location evidence="1">Cell inner membrane</location>
        <topology evidence="1">Lipid-anchor</topology>
    </subcellularLocation>
</comment>
<dbReference type="PANTHER" id="PTHR30158:SF3">
    <property type="entry name" value="MULTIDRUG EFFLUX PUMP SUBUNIT ACRA-RELATED"/>
    <property type="match status" value="1"/>
</dbReference>
<dbReference type="InterPro" id="IPR006143">
    <property type="entry name" value="RND_pump_MFP"/>
</dbReference>
<accession>A0A5R9LMS5</accession>
<dbReference type="AlphaFoldDB" id="A0A5R9LMS5"/>
<feature type="domain" description="Multidrug resistance protein MdtA-like C-terminal permuted SH3" evidence="8">
    <location>
        <begin position="291"/>
        <end position="348"/>
    </location>
</feature>
<dbReference type="InterPro" id="IPR058626">
    <property type="entry name" value="MdtA-like_b-barrel"/>
</dbReference>
<dbReference type="Gene3D" id="2.40.50.100">
    <property type="match status" value="1"/>
</dbReference>
<dbReference type="InterPro" id="IPR058624">
    <property type="entry name" value="MdtA-like_HH"/>
</dbReference>
<dbReference type="GO" id="GO:0015721">
    <property type="term" value="P:bile acid and bile salt transport"/>
    <property type="evidence" value="ECO:0007669"/>
    <property type="project" value="TreeGrafter"/>
</dbReference>
<dbReference type="InterPro" id="IPR058627">
    <property type="entry name" value="MdtA-like_C"/>
</dbReference>
<feature type="domain" description="Multidrug resistance protein MdtA-like beta-barrel" evidence="7">
    <location>
        <begin position="229"/>
        <end position="276"/>
    </location>
</feature>
<proteinExistence type="inferred from homology"/>
<feature type="domain" description="Multidrug resistance protein MdtA-like barrel-sandwich hybrid" evidence="6">
    <location>
        <begin position="54"/>
        <end position="187"/>
    </location>
</feature>
<dbReference type="RefSeq" id="WP_138359094.1">
    <property type="nucleotide sequence ID" value="NZ_JBCIVH010000015.1"/>
</dbReference>
<evidence type="ECO:0000313" key="10">
    <source>
        <dbReference type="Proteomes" id="UP000307430"/>
    </source>
</evidence>
<dbReference type="NCBIfam" id="TIGR01730">
    <property type="entry name" value="RND_mfp"/>
    <property type="match status" value="1"/>
</dbReference>
<evidence type="ECO:0000256" key="2">
    <source>
        <dbReference type="ARBA" id="ARBA00009477"/>
    </source>
</evidence>
<reference evidence="9 10" key="1">
    <citation type="submission" date="2019-05" db="EMBL/GenBank/DDBJ databases">
        <title>Genome sequence of Klebsiella sp strain TOUT106.</title>
        <authorList>
            <person name="Rahi P."/>
            <person name="Chaudhari D."/>
        </authorList>
    </citation>
    <scope>NUCLEOTIDE SEQUENCE [LARGE SCALE GENOMIC DNA]</scope>
    <source>
        <strain evidence="9 10">TOUT106</strain>
    </source>
</reference>
<dbReference type="InterPro" id="IPR058625">
    <property type="entry name" value="MdtA-like_BSH"/>
</dbReference>